<sequence>MTTAPAPDQRRLLDLQALDTRLDQIAHRKKTHPLLARLVELDKQADDLHTALVTSQTARGDLRRELAKSEGDVEQVRSRAARDQARLDSGTGTAKDLQALTHELAVLAKRQGDLEEIELEIMERLEAHEAAVADIQRAYDAQDEARRAVVAERDAAFAELDAEATRVRTERDQMASEVEASLLALYEKLRARLGGLAVAPLRHGRSEASGLMIPATELARIKGLPPEEIVYCEDSGRILVRAEDSWL</sequence>
<dbReference type="Gene3D" id="1.10.287.1490">
    <property type="match status" value="1"/>
</dbReference>
<comment type="caution">
    <text evidence="3">The sequence shown here is derived from an EMBL/GenBank/DDBJ whole genome shotgun (WGS) entry which is preliminary data.</text>
</comment>
<reference evidence="3" key="1">
    <citation type="submission" date="2016-10" db="EMBL/GenBank/DDBJ databases">
        <title>Sequence of Gallionella enrichment culture.</title>
        <authorList>
            <person name="Poehlein A."/>
            <person name="Muehling M."/>
            <person name="Daniel R."/>
        </authorList>
    </citation>
    <scope>NUCLEOTIDE SEQUENCE</scope>
</reference>
<protein>
    <submittedName>
        <fullName evidence="3">Putative zinc ribbon domain protein</fullName>
    </submittedName>
</protein>
<dbReference type="EMBL" id="MLJW01001203">
    <property type="protein sequence ID" value="OIQ79498.1"/>
    <property type="molecule type" value="Genomic_DNA"/>
</dbReference>
<name>A0A1J5Q8I5_9ZZZZ</name>
<gene>
    <name evidence="3" type="ORF">GALL_387610</name>
</gene>
<evidence type="ECO:0000259" key="2">
    <source>
        <dbReference type="Pfam" id="PF24481"/>
    </source>
</evidence>
<dbReference type="InterPro" id="IPR056003">
    <property type="entry name" value="CT398_CC_hairpin"/>
</dbReference>
<dbReference type="AlphaFoldDB" id="A0A1J5Q8I5"/>
<proteinExistence type="predicted"/>
<feature type="domain" description="CT398-like coiled coil hairpin" evidence="2">
    <location>
        <begin position="15"/>
        <end position="193"/>
    </location>
</feature>
<evidence type="ECO:0000313" key="3">
    <source>
        <dbReference type="EMBL" id="OIQ79498.1"/>
    </source>
</evidence>
<evidence type="ECO:0000256" key="1">
    <source>
        <dbReference type="SAM" id="MobiDB-lite"/>
    </source>
</evidence>
<accession>A0A1J5Q8I5</accession>
<dbReference type="Pfam" id="PF24481">
    <property type="entry name" value="CT398_CC"/>
    <property type="match status" value="1"/>
</dbReference>
<feature type="region of interest" description="Disordered" evidence="1">
    <location>
        <begin position="64"/>
        <end position="90"/>
    </location>
</feature>
<feature type="compositionally biased region" description="Basic and acidic residues" evidence="1">
    <location>
        <begin position="64"/>
        <end position="86"/>
    </location>
</feature>
<organism evidence="3">
    <name type="scientific">mine drainage metagenome</name>
    <dbReference type="NCBI Taxonomy" id="410659"/>
    <lineage>
        <taxon>unclassified sequences</taxon>
        <taxon>metagenomes</taxon>
        <taxon>ecological metagenomes</taxon>
    </lineage>
</organism>